<dbReference type="Gene3D" id="3.30.230.10">
    <property type="match status" value="1"/>
</dbReference>
<dbReference type="PANTHER" id="PTHR10457:SF7">
    <property type="entry name" value="GALACTOKINASE-RELATED"/>
    <property type="match status" value="1"/>
</dbReference>
<gene>
    <name evidence="4" type="ORF">SBAD_LOCUS8449</name>
</gene>
<evidence type="ECO:0000256" key="1">
    <source>
        <dbReference type="ARBA" id="ARBA00022741"/>
    </source>
</evidence>
<sequence length="265" mass="29911">MRSERYCGTEGGGMDQAICFLAERHKVDKAASQKYNERVVECRLAAQVLACYFGEDWKAVRTLRDAQEAGHKTLEEMSMFVKENLHTQSYGIDEICSILKTTEDELMALSFPPDTYSKNKFELQRRALHVFAEAARVYQFELFLKQLTDGTIQLTDDAIEYLGKLMNESHISCRNLFECSCTELEDLRTFCLSNGAVGCRLTGAGWGGATVSIVKEKMLDKFCKNLRYFYKSKGLSDERIAKNMIVSCAGDGAKITNRKAIHLAI</sequence>
<dbReference type="EMBL" id="UZAM01011603">
    <property type="protein sequence ID" value="VDP17188.1"/>
    <property type="molecule type" value="Genomic_DNA"/>
</dbReference>
<dbReference type="InterPro" id="IPR013750">
    <property type="entry name" value="GHMP_kinase_C_dom"/>
</dbReference>
<dbReference type="GO" id="GO:0004335">
    <property type="term" value="F:galactokinase activity"/>
    <property type="evidence" value="ECO:0007669"/>
    <property type="project" value="TreeGrafter"/>
</dbReference>
<dbReference type="PRINTS" id="PR00959">
    <property type="entry name" value="MEVGALKINASE"/>
</dbReference>
<dbReference type="Proteomes" id="UP000270296">
    <property type="component" value="Unassembled WGS sequence"/>
</dbReference>
<dbReference type="GO" id="GO:0006012">
    <property type="term" value="P:galactose metabolic process"/>
    <property type="evidence" value="ECO:0007669"/>
    <property type="project" value="TreeGrafter"/>
</dbReference>
<protein>
    <submittedName>
        <fullName evidence="6">GHMP_kinases_C domain-containing protein</fullName>
    </submittedName>
</protein>
<reference evidence="6" key="1">
    <citation type="submission" date="2016-06" db="UniProtKB">
        <authorList>
            <consortium name="WormBaseParasite"/>
        </authorList>
    </citation>
    <scope>IDENTIFICATION</scope>
</reference>
<organism evidence="6">
    <name type="scientific">Soboliphyme baturini</name>
    <dbReference type="NCBI Taxonomy" id="241478"/>
    <lineage>
        <taxon>Eukaryota</taxon>
        <taxon>Metazoa</taxon>
        <taxon>Ecdysozoa</taxon>
        <taxon>Nematoda</taxon>
        <taxon>Enoplea</taxon>
        <taxon>Dorylaimia</taxon>
        <taxon>Dioctophymatida</taxon>
        <taxon>Dioctophymatoidea</taxon>
        <taxon>Soboliphymatidae</taxon>
        <taxon>Soboliphyme</taxon>
    </lineage>
</organism>
<dbReference type="PANTHER" id="PTHR10457">
    <property type="entry name" value="MEVALONATE KINASE/GALACTOKINASE"/>
    <property type="match status" value="1"/>
</dbReference>
<keyword evidence="5" id="KW-1185">Reference proteome</keyword>
<dbReference type="Gene3D" id="3.30.70.890">
    <property type="entry name" value="GHMP kinase, C-terminal domain"/>
    <property type="match status" value="1"/>
</dbReference>
<name>A0A183IXV2_9BILA</name>
<evidence type="ECO:0000313" key="6">
    <source>
        <dbReference type="WBParaSite" id="SBAD_0000876001-mRNA-1"/>
    </source>
</evidence>
<dbReference type="GO" id="GO:0005524">
    <property type="term" value="F:ATP binding"/>
    <property type="evidence" value="ECO:0007669"/>
    <property type="project" value="UniProtKB-KW"/>
</dbReference>
<keyword evidence="2" id="KW-0067">ATP-binding</keyword>
<dbReference type="GO" id="GO:0005829">
    <property type="term" value="C:cytosol"/>
    <property type="evidence" value="ECO:0007669"/>
    <property type="project" value="TreeGrafter"/>
</dbReference>
<dbReference type="AlphaFoldDB" id="A0A183IXV2"/>
<dbReference type="SUPFAM" id="SSF55060">
    <property type="entry name" value="GHMP Kinase, C-terminal domain"/>
    <property type="match status" value="1"/>
</dbReference>
<dbReference type="InterPro" id="IPR006206">
    <property type="entry name" value="Mevalonate/galactokinase"/>
</dbReference>
<proteinExistence type="predicted"/>
<accession>A0A183IXV2</accession>
<reference evidence="4 5" key="2">
    <citation type="submission" date="2018-11" db="EMBL/GenBank/DDBJ databases">
        <authorList>
            <consortium name="Pathogen Informatics"/>
        </authorList>
    </citation>
    <scope>NUCLEOTIDE SEQUENCE [LARGE SCALE GENOMIC DNA]</scope>
</reference>
<feature type="domain" description="GHMP kinase C-terminal" evidence="3">
    <location>
        <begin position="159"/>
        <end position="218"/>
    </location>
</feature>
<dbReference type="InterPro" id="IPR036554">
    <property type="entry name" value="GHMP_kinase_C_sf"/>
</dbReference>
<keyword evidence="1" id="KW-0547">Nucleotide-binding</keyword>
<evidence type="ECO:0000259" key="3">
    <source>
        <dbReference type="Pfam" id="PF08544"/>
    </source>
</evidence>
<evidence type="ECO:0000313" key="5">
    <source>
        <dbReference type="Proteomes" id="UP000270296"/>
    </source>
</evidence>
<evidence type="ECO:0000256" key="2">
    <source>
        <dbReference type="ARBA" id="ARBA00022840"/>
    </source>
</evidence>
<dbReference type="Pfam" id="PF08544">
    <property type="entry name" value="GHMP_kinases_C"/>
    <property type="match status" value="1"/>
</dbReference>
<evidence type="ECO:0000313" key="4">
    <source>
        <dbReference type="EMBL" id="VDP17188.1"/>
    </source>
</evidence>
<dbReference type="WBParaSite" id="SBAD_0000876001-mRNA-1">
    <property type="protein sequence ID" value="SBAD_0000876001-mRNA-1"/>
    <property type="gene ID" value="SBAD_0000876001"/>
</dbReference>
<dbReference type="PIRSF" id="PIRSF000530">
    <property type="entry name" value="Galactokinase"/>
    <property type="match status" value="1"/>
</dbReference>
<dbReference type="InterPro" id="IPR014721">
    <property type="entry name" value="Ribsml_uS5_D2-typ_fold_subgr"/>
</dbReference>
<dbReference type="OrthoDB" id="187738at2759"/>